<dbReference type="Proteomes" id="UP000826802">
    <property type="component" value="Chromosome"/>
</dbReference>
<dbReference type="PANTHER" id="PTHR23531">
    <property type="entry name" value="QUINOLENE RESISTANCE PROTEIN NORA"/>
    <property type="match status" value="1"/>
</dbReference>
<feature type="transmembrane region" description="Helical" evidence="6">
    <location>
        <begin position="290"/>
        <end position="308"/>
    </location>
</feature>
<dbReference type="SUPFAM" id="SSF103473">
    <property type="entry name" value="MFS general substrate transporter"/>
    <property type="match status" value="1"/>
</dbReference>
<evidence type="ECO:0000256" key="5">
    <source>
        <dbReference type="ARBA" id="ARBA00023136"/>
    </source>
</evidence>
<keyword evidence="11" id="KW-1185">Reference proteome</keyword>
<comment type="subcellular location">
    <subcellularLocation>
        <location evidence="1">Cell membrane</location>
        <topology evidence="1">Multi-pass membrane protein</topology>
    </subcellularLocation>
</comment>
<dbReference type="InterPro" id="IPR011701">
    <property type="entry name" value="MFS"/>
</dbReference>
<organism evidence="9 10">
    <name type="scientific">Macrococcoides bohemicum</name>
    <dbReference type="NCBI Taxonomy" id="1903056"/>
    <lineage>
        <taxon>Bacteria</taxon>
        <taxon>Bacillati</taxon>
        <taxon>Bacillota</taxon>
        <taxon>Bacilli</taxon>
        <taxon>Bacillales</taxon>
        <taxon>Staphylococcaceae</taxon>
        <taxon>Macrococcoides</taxon>
    </lineage>
</organism>
<keyword evidence="4 6" id="KW-1133">Transmembrane helix</keyword>
<feature type="transmembrane region" description="Helical" evidence="6">
    <location>
        <begin position="353"/>
        <end position="374"/>
    </location>
</feature>
<keyword evidence="2" id="KW-0813">Transport</keyword>
<feature type="transmembrane region" description="Helical" evidence="6">
    <location>
        <begin position="223"/>
        <end position="251"/>
    </location>
</feature>
<evidence type="ECO:0000313" key="8">
    <source>
        <dbReference type="EMBL" id="QYA43495.1"/>
    </source>
</evidence>
<feature type="transmembrane region" description="Helical" evidence="6">
    <location>
        <begin position="122"/>
        <end position="142"/>
    </location>
</feature>
<feature type="transmembrane region" description="Helical" evidence="6">
    <location>
        <begin position="154"/>
        <end position="176"/>
    </location>
</feature>
<evidence type="ECO:0000256" key="6">
    <source>
        <dbReference type="SAM" id="Phobius"/>
    </source>
</evidence>
<protein>
    <submittedName>
        <fullName evidence="9">MFS transporter</fullName>
    </submittedName>
</protein>
<feature type="transmembrane region" description="Helical" evidence="6">
    <location>
        <begin position="27"/>
        <end position="51"/>
    </location>
</feature>
<feature type="transmembrane region" description="Helical" evidence="6">
    <location>
        <begin position="314"/>
        <end position="333"/>
    </location>
</feature>
<feature type="transmembrane region" description="Helical" evidence="6">
    <location>
        <begin position="63"/>
        <end position="81"/>
    </location>
</feature>
<evidence type="ECO:0000256" key="1">
    <source>
        <dbReference type="ARBA" id="ARBA00004651"/>
    </source>
</evidence>
<evidence type="ECO:0000256" key="2">
    <source>
        <dbReference type="ARBA" id="ARBA00022448"/>
    </source>
</evidence>
<evidence type="ECO:0000313" key="9">
    <source>
        <dbReference type="EMBL" id="RAK49903.1"/>
    </source>
</evidence>
<feature type="domain" description="Major facilitator superfamily (MFS) profile" evidence="7">
    <location>
        <begin position="26"/>
        <end position="403"/>
    </location>
</feature>
<dbReference type="InterPro" id="IPR020846">
    <property type="entry name" value="MFS_dom"/>
</dbReference>
<name>A0A328A5T5_9STAP</name>
<feature type="transmembrane region" description="Helical" evidence="6">
    <location>
        <begin position="182"/>
        <end position="202"/>
    </location>
</feature>
<evidence type="ECO:0000313" key="10">
    <source>
        <dbReference type="Proteomes" id="UP000249579"/>
    </source>
</evidence>
<dbReference type="Proteomes" id="UP000249579">
    <property type="component" value="Unassembled WGS sequence"/>
</dbReference>
<feature type="transmembrane region" description="Helical" evidence="6">
    <location>
        <begin position="380"/>
        <end position="398"/>
    </location>
</feature>
<reference evidence="8 11" key="2">
    <citation type="submission" date="2021-07" db="EMBL/GenBank/DDBJ databases">
        <title>Prevalence and characterization of methicillin-resistant Macrococcus spp. in food producing animals and meat in Switzerland in 2019.</title>
        <authorList>
            <person name="Keller J.E."/>
            <person name="Schwendener S."/>
            <person name="Neuenschwander J."/>
            <person name="Overesch G."/>
            <person name="Perreten V."/>
        </authorList>
    </citation>
    <scope>NUCLEOTIDE SEQUENCE [LARGE SCALE GENOMIC DNA]</scope>
    <source>
        <strain evidence="8 11">19Msa0936</strain>
    </source>
</reference>
<dbReference type="PROSITE" id="PS50850">
    <property type="entry name" value="MFS"/>
    <property type="match status" value="1"/>
</dbReference>
<dbReference type="InterPro" id="IPR036259">
    <property type="entry name" value="MFS_trans_sf"/>
</dbReference>
<dbReference type="GO" id="GO:0005886">
    <property type="term" value="C:plasma membrane"/>
    <property type="evidence" value="ECO:0007669"/>
    <property type="project" value="UniProtKB-SubCell"/>
</dbReference>
<dbReference type="Gene3D" id="1.20.1250.20">
    <property type="entry name" value="MFS general substrate transporter like domains"/>
    <property type="match status" value="1"/>
</dbReference>
<keyword evidence="5 6" id="KW-0472">Membrane</keyword>
<evidence type="ECO:0000259" key="7">
    <source>
        <dbReference type="PROSITE" id="PS50850"/>
    </source>
</evidence>
<dbReference type="InterPro" id="IPR052714">
    <property type="entry name" value="MFS_Exporter"/>
</dbReference>
<feature type="transmembrane region" description="Helical" evidence="6">
    <location>
        <begin position="93"/>
        <end position="110"/>
    </location>
</feature>
<dbReference type="GO" id="GO:0022857">
    <property type="term" value="F:transmembrane transporter activity"/>
    <property type="evidence" value="ECO:0007669"/>
    <property type="project" value="InterPro"/>
</dbReference>
<feature type="transmembrane region" description="Helical" evidence="6">
    <location>
        <begin position="257"/>
        <end position="278"/>
    </location>
</feature>
<keyword evidence="3 6" id="KW-0812">Transmembrane</keyword>
<sequence>MHSQQLKLLKIRKDLLYLEEKLWTKPFIMVSLINFILMLSMFLLLVTIGGYAVDEYHVSTSTAGLVSGIFIVGSLFGRFWAGKNIDVYGQKKVLIIGVIIFTITTALYFTSFNLTLLLLVRFLNGIGNGIASTATGTIAAFITPMKRRGEGISYFSMSTVMATAIGPFLGLSLLQIITFRQLFIFCLVLAMIGLLLLPQVTVNQEVKRLHSNAPSGFSIKDYIDINAIPISIVVLICCTAYSSVLSFISFFAKENNLITAGSFFFLTYAGVVLVSRPITGKLMDNRGTNIVMYPALVSYFLGLLTLSFTHSSWMLILSAAFLGFGYGNFQSIAQAIAVKVTDHEKMGLATSTYFIFLDFALGFGPYILGIFIPIIGLHGLYGYMSIFVIIGGIAYYILHGRKAHLYS</sequence>
<evidence type="ECO:0000256" key="3">
    <source>
        <dbReference type="ARBA" id="ARBA00022692"/>
    </source>
</evidence>
<proteinExistence type="predicted"/>
<dbReference type="OrthoDB" id="9814001at2"/>
<evidence type="ECO:0000313" key="11">
    <source>
        <dbReference type="Proteomes" id="UP000826802"/>
    </source>
</evidence>
<dbReference type="Pfam" id="PF07690">
    <property type="entry name" value="MFS_1"/>
    <property type="match status" value="1"/>
</dbReference>
<evidence type="ECO:0000256" key="4">
    <source>
        <dbReference type="ARBA" id="ARBA00022989"/>
    </source>
</evidence>
<dbReference type="EMBL" id="CP079981">
    <property type="protein sequence ID" value="QYA43495.1"/>
    <property type="molecule type" value="Genomic_DNA"/>
</dbReference>
<accession>A0A328A5T5</accession>
<dbReference type="CDD" id="cd17489">
    <property type="entry name" value="MFS_YfcJ_like"/>
    <property type="match status" value="1"/>
</dbReference>
<gene>
    <name evidence="9" type="ORF">BHX94_04920</name>
    <name evidence="8" type="ORF">KYI11_01305</name>
</gene>
<dbReference type="EMBL" id="PZJG01000002">
    <property type="protein sequence ID" value="RAK49903.1"/>
    <property type="molecule type" value="Genomic_DNA"/>
</dbReference>
<dbReference type="AlphaFoldDB" id="A0A328A5T5"/>
<reference evidence="9 10" key="1">
    <citation type="journal article" date="2018" name="Front. Microbiol.">
        <title>Description and Comparative Genomics of Macrococcus caseolyticus subsp. hominis subsp. nov., Macrococcus goetzii sp. nov., Macrococcus epidermidis sp. nov., and Macrococcus bohemicus sp. nov., Novel Macrococci From Human Clinical Material With Virulence Potential and Suspected Uptake of Foreign DNA by Natural Transformation.</title>
        <authorList>
            <person name="Maslanova I."/>
            <person name="Wertheimer Z."/>
            <person name="Sedlacek I."/>
            <person name="Svec P."/>
            <person name="Indrakova A."/>
            <person name="Kovarovic V."/>
            <person name="Schumann P."/>
            <person name="Sproer C."/>
            <person name="Kralova S."/>
            <person name="Sedo O."/>
            <person name="Kristofova L."/>
            <person name="Vrbovska V."/>
            <person name="Fuzik T."/>
            <person name="Petras P."/>
            <person name="Zdrahal Z."/>
            <person name="Ruzickova V."/>
            <person name="Doskar J."/>
            <person name="Pantucek R."/>
        </authorList>
    </citation>
    <scope>NUCLEOTIDE SEQUENCE [LARGE SCALE GENOMIC DNA]</scope>
    <source>
        <strain evidence="9 10">03/115</strain>
    </source>
</reference>
<dbReference type="PANTHER" id="PTHR23531:SF1">
    <property type="entry name" value="QUINOLENE RESISTANCE PROTEIN NORA"/>
    <property type="match status" value="1"/>
</dbReference>